<gene>
    <name evidence="2" type="ORF">DM02DRAFT_655825</name>
</gene>
<name>A0A2V1DS72_9PLEO</name>
<proteinExistence type="predicted"/>
<dbReference type="AlphaFoldDB" id="A0A2V1DS72"/>
<feature type="compositionally biased region" description="Low complexity" evidence="1">
    <location>
        <begin position="190"/>
        <end position="199"/>
    </location>
</feature>
<dbReference type="EMBL" id="KZ805380">
    <property type="protein sequence ID" value="PVI00055.1"/>
    <property type="molecule type" value="Genomic_DNA"/>
</dbReference>
<feature type="region of interest" description="Disordered" evidence="1">
    <location>
        <begin position="103"/>
        <end position="123"/>
    </location>
</feature>
<evidence type="ECO:0000313" key="3">
    <source>
        <dbReference type="Proteomes" id="UP000244855"/>
    </source>
</evidence>
<feature type="compositionally biased region" description="Low complexity" evidence="1">
    <location>
        <begin position="265"/>
        <end position="277"/>
    </location>
</feature>
<evidence type="ECO:0000256" key="1">
    <source>
        <dbReference type="SAM" id="MobiDB-lite"/>
    </source>
</evidence>
<accession>A0A2V1DS72</accession>
<dbReference type="Proteomes" id="UP000244855">
    <property type="component" value="Unassembled WGS sequence"/>
</dbReference>
<sequence>MRLPRAWATTRRKSITTPGSWRYGHRGKVQVRTVDEILLRFASAVTTLLSSSVRSVPVVVAKRAVKADLTSFRHRQRESRYPLPSRRLESSVRLFFSAIQLSDENPGTDGHAQDEGEAGIGHDGGTECIAGLYGDSTGDGTGGCGGGGAIVGTIDGAGGAGSSGNAGDDVSNGDGPGDDIDGVASDDVADNIGDGAGDAAADDAGEVQDKVANEGRGTDPENALYMGATAGECVDAKPLPMVGRGSWAAMRRWHSLRRSSCHLDSSPSTRSAGSSRGRPWRNTSIWNGGQMSSTRMELVVKVMRSK</sequence>
<feature type="region of interest" description="Disordered" evidence="1">
    <location>
        <begin position="160"/>
        <end position="205"/>
    </location>
</feature>
<keyword evidence="3" id="KW-1185">Reference proteome</keyword>
<evidence type="ECO:0000313" key="2">
    <source>
        <dbReference type="EMBL" id="PVI00055.1"/>
    </source>
</evidence>
<protein>
    <submittedName>
        <fullName evidence="2">Uncharacterized protein</fullName>
    </submittedName>
</protein>
<organism evidence="2 3">
    <name type="scientific">Periconia macrospinosa</name>
    <dbReference type="NCBI Taxonomy" id="97972"/>
    <lineage>
        <taxon>Eukaryota</taxon>
        <taxon>Fungi</taxon>
        <taxon>Dikarya</taxon>
        <taxon>Ascomycota</taxon>
        <taxon>Pezizomycotina</taxon>
        <taxon>Dothideomycetes</taxon>
        <taxon>Pleosporomycetidae</taxon>
        <taxon>Pleosporales</taxon>
        <taxon>Massarineae</taxon>
        <taxon>Periconiaceae</taxon>
        <taxon>Periconia</taxon>
    </lineage>
</organism>
<feature type="region of interest" description="Disordered" evidence="1">
    <location>
        <begin position="258"/>
        <end position="288"/>
    </location>
</feature>
<reference evidence="2 3" key="1">
    <citation type="journal article" date="2018" name="Sci. Rep.">
        <title>Comparative genomics provides insights into the lifestyle and reveals functional heterogeneity of dark septate endophytic fungi.</title>
        <authorList>
            <person name="Knapp D.G."/>
            <person name="Nemeth J.B."/>
            <person name="Barry K."/>
            <person name="Hainaut M."/>
            <person name="Henrissat B."/>
            <person name="Johnson J."/>
            <person name="Kuo A."/>
            <person name="Lim J.H.P."/>
            <person name="Lipzen A."/>
            <person name="Nolan M."/>
            <person name="Ohm R.A."/>
            <person name="Tamas L."/>
            <person name="Grigoriev I.V."/>
            <person name="Spatafora J.W."/>
            <person name="Nagy L.G."/>
            <person name="Kovacs G.M."/>
        </authorList>
    </citation>
    <scope>NUCLEOTIDE SEQUENCE [LARGE SCALE GENOMIC DNA]</scope>
    <source>
        <strain evidence="2 3">DSE2036</strain>
    </source>
</reference>